<evidence type="ECO:0000313" key="2">
    <source>
        <dbReference type="Proteomes" id="UP000734854"/>
    </source>
</evidence>
<reference evidence="1 2" key="1">
    <citation type="submission" date="2020-08" db="EMBL/GenBank/DDBJ databases">
        <title>Plant Genome Project.</title>
        <authorList>
            <person name="Zhang R.-G."/>
        </authorList>
    </citation>
    <scope>NUCLEOTIDE SEQUENCE [LARGE SCALE GENOMIC DNA]</scope>
    <source>
        <tissue evidence="1">Rhizome</tissue>
    </source>
</reference>
<organism evidence="1 2">
    <name type="scientific">Zingiber officinale</name>
    <name type="common">Ginger</name>
    <name type="synonym">Amomum zingiber</name>
    <dbReference type="NCBI Taxonomy" id="94328"/>
    <lineage>
        <taxon>Eukaryota</taxon>
        <taxon>Viridiplantae</taxon>
        <taxon>Streptophyta</taxon>
        <taxon>Embryophyta</taxon>
        <taxon>Tracheophyta</taxon>
        <taxon>Spermatophyta</taxon>
        <taxon>Magnoliopsida</taxon>
        <taxon>Liliopsida</taxon>
        <taxon>Zingiberales</taxon>
        <taxon>Zingiberaceae</taxon>
        <taxon>Zingiber</taxon>
    </lineage>
</organism>
<protein>
    <submittedName>
        <fullName evidence="1">Uncharacterized protein</fullName>
    </submittedName>
</protein>
<name>A0A8J5FTB8_ZINOF</name>
<proteinExistence type="predicted"/>
<dbReference type="AlphaFoldDB" id="A0A8J5FTB8"/>
<gene>
    <name evidence="1" type="ORF">ZIOFF_053779</name>
</gene>
<evidence type="ECO:0000313" key="1">
    <source>
        <dbReference type="EMBL" id="KAG6485246.1"/>
    </source>
</evidence>
<dbReference type="EMBL" id="JACMSC010000015">
    <property type="protein sequence ID" value="KAG6485246.1"/>
    <property type="molecule type" value="Genomic_DNA"/>
</dbReference>
<sequence>MKPLQDGFASNADNASCVFDSEMHAGTSLFISKVGRAQLEDPNFIILENHIVKALRRVESTRDPEFI</sequence>
<comment type="caution">
    <text evidence="1">The sequence shown here is derived from an EMBL/GenBank/DDBJ whole genome shotgun (WGS) entry which is preliminary data.</text>
</comment>
<accession>A0A8J5FTB8</accession>
<dbReference type="Proteomes" id="UP000734854">
    <property type="component" value="Unassembled WGS sequence"/>
</dbReference>
<keyword evidence="2" id="KW-1185">Reference proteome</keyword>